<dbReference type="EMBL" id="JAAGWY010000002">
    <property type="protein sequence ID" value="NEN06719.1"/>
    <property type="molecule type" value="Genomic_DNA"/>
</dbReference>
<dbReference type="Pfam" id="PF17191">
    <property type="entry name" value="RecG_wedge"/>
    <property type="match status" value="1"/>
</dbReference>
<dbReference type="GO" id="GO:0005524">
    <property type="term" value="F:ATP binding"/>
    <property type="evidence" value="ECO:0007669"/>
    <property type="project" value="UniProtKB-KW"/>
</dbReference>
<dbReference type="GO" id="GO:0003677">
    <property type="term" value="F:DNA binding"/>
    <property type="evidence" value="ECO:0007669"/>
    <property type="project" value="UniProtKB-KW"/>
</dbReference>
<keyword evidence="1" id="KW-0547">Nucleotide-binding</keyword>
<dbReference type="InterPro" id="IPR012340">
    <property type="entry name" value="NA-bd_OB-fold"/>
</dbReference>
<evidence type="ECO:0000256" key="1">
    <source>
        <dbReference type="ARBA" id="ARBA00022741"/>
    </source>
</evidence>
<feature type="region of interest" description="Disordered" evidence="9">
    <location>
        <begin position="510"/>
        <end position="531"/>
    </location>
</feature>
<keyword evidence="13" id="KW-1185">Reference proteome</keyword>
<evidence type="ECO:0000256" key="7">
    <source>
        <dbReference type="ARBA" id="ARBA00023204"/>
    </source>
</evidence>
<evidence type="ECO:0000313" key="13">
    <source>
        <dbReference type="Proteomes" id="UP000474967"/>
    </source>
</evidence>
<comment type="caution">
    <text evidence="12">The sequence shown here is derived from an EMBL/GenBank/DDBJ whole genome shotgun (WGS) entry which is preliminary data.</text>
</comment>
<dbReference type="Pfam" id="PF00270">
    <property type="entry name" value="DEAD"/>
    <property type="match status" value="1"/>
</dbReference>
<evidence type="ECO:0000256" key="2">
    <source>
        <dbReference type="ARBA" id="ARBA00022763"/>
    </source>
</evidence>
<feature type="domain" description="Helicase C-terminal" evidence="11">
    <location>
        <begin position="467"/>
        <end position="660"/>
    </location>
</feature>
<dbReference type="PANTHER" id="PTHR47964">
    <property type="entry name" value="ATP-DEPENDENT DNA HELICASE HOMOLOG RECG, CHLOROPLASTIC"/>
    <property type="match status" value="1"/>
</dbReference>
<dbReference type="InterPro" id="IPR027417">
    <property type="entry name" value="P-loop_NTPase"/>
</dbReference>
<evidence type="ECO:0000256" key="5">
    <source>
        <dbReference type="ARBA" id="ARBA00022840"/>
    </source>
</evidence>
<feature type="compositionally biased region" description="Acidic residues" evidence="9">
    <location>
        <begin position="511"/>
        <end position="523"/>
    </location>
</feature>
<dbReference type="SMART" id="SM00490">
    <property type="entry name" value="HELICc"/>
    <property type="match status" value="1"/>
</dbReference>
<sequence length="733" mass="78051">MSGTPVAAVDGVLSLDTRLSGVLGGRTSNAFAKAFGMDTVGDLLSHYPRRYARRGELTALTQLPVDENVTIVAEVLEVRERPMRARRGSILEVRISDGKGILTLTFFNQAWRARELHPGVRGIFAGKVSDYKGALQLAHPDYELFEADAGGADAATARSWAETPIPIYPATGTVASWQVQKAVGLVLDGLGDVPDPVPDELVLERGLLPFREALELIHRPEKDAHWQRARDALRFQEAFVLQAALLQQRATAREQHADPRRPVAGGFLERFDAALPFALTGDQTTVGEAIASDIAQDAPMNRLVQGEVGSGKTLVALRAMLAVADSGGQSALLAPTEVLAVQHLRSIVKVLGPDLAAELMPTLLTGQLATAERKKALLRTVSGQSRIVVGTHALMGDAVTFFDLGLVVVDEQHRFGVEQREALRLKAGAPPHVLVLTATPIPRTVAMTVFGDLDVSTIAELPAGRQGIESFVVPLADRPGWERRIWERAAEEIAKGRQVFVVCPAISGKEAEDDGEGLEDEDTGSGAPAPTASVESIAAQVRADPLFAESRIGVLHGRLPGDAKDEIMRAFADGRLDLIVATTVIEVGVDVPNASAMVILDADRFGVSQLHQLRGRVGRGGVPGLCLFVTNAEQGSLARERVDAVAATLDGFELATIDLELRQEGDVLGSRQSGGRSSLRLLRVAKDGTLIADARAAAQGVLESPGGLAGHPALADALARRLDAQEREFLGKG</sequence>
<evidence type="ECO:0000256" key="8">
    <source>
        <dbReference type="ARBA" id="ARBA00049819"/>
    </source>
</evidence>
<dbReference type="CDD" id="cd04488">
    <property type="entry name" value="RecG_wedge_OBF"/>
    <property type="match status" value="1"/>
</dbReference>
<evidence type="ECO:0000259" key="10">
    <source>
        <dbReference type="PROSITE" id="PS51192"/>
    </source>
</evidence>
<proteinExistence type="predicted"/>
<dbReference type="PANTHER" id="PTHR47964:SF1">
    <property type="entry name" value="ATP-DEPENDENT DNA HELICASE HOMOLOG RECG, CHLOROPLASTIC"/>
    <property type="match status" value="1"/>
</dbReference>
<feature type="domain" description="Helicase ATP-binding" evidence="10">
    <location>
        <begin position="293"/>
        <end position="458"/>
    </location>
</feature>
<evidence type="ECO:0000256" key="4">
    <source>
        <dbReference type="ARBA" id="ARBA00022806"/>
    </source>
</evidence>
<dbReference type="InterPro" id="IPR033454">
    <property type="entry name" value="RecG_wedge"/>
</dbReference>
<dbReference type="InterPro" id="IPR047112">
    <property type="entry name" value="RecG/Mfd"/>
</dbReference>
<evidence type="ECO:0000256" key="3">
    <source>
        <dbReference type="ARBA" id="ARBA00022801"/>
    </source>
</evidence>
<evidence type="ECO:0000256" key="9">
    <source>
        <dbReference type="SAM" id="MobiDB-lite"/>
    </source>
</evidence>
<dbReference type="InterPro" id="IPR011545">
    <property type="entry name" value="DEAD/DEAH_box_helicase_dom"/>
</dbReference>
<dbReference type="Proteomes" id="UP000474967">
    <property type="component" value="Unassembled WGS sequence"/>
</dbReference>
<dbReference type="PROSITE" id="PS51194">
    <property type="entry name" value="HELICASE_CTER"/>
    <property type="match status" value="1"/>
</dbReference>
<dbReference type="PROSITE" id="PS51192">
    <property type="entry name" value="HELICASE_ATP_BIND_1"/>
    <property type="match status" value="1"/>
</dbReference>
<keyword evidence="7" id="KW-0234">DNA repair</keyword>
<accession>A0A6L9XZ50</accession>
<evidence type="ECO:0000313" key="12">
    <source>
        <dbReference type="EMBL" id="NEN06719.1"/>
    </source>
</evidence>
<evidence type="ECO:0000256" key="6">
    <source>
        <dbReference type="ARBA" id="ARBA00023125"/>
    </source>
</evidence>
<name>A0A6L9XZ50_9MICO</name>
<dbReference type="RefSeq" id="WP_163290103.1">
    <property type="nucleotide sequence ID" value="NZ_JAAGWY010000002.1"/>
</dbReference>
<keyword evidence="5" id="KW-0067">ATP-binding</keyword>
<evidence type="ECO:0000259" key="11">
    <source>
        <dbReference type="PROSITE" id="PS51194"/>
    </source>
</evidence>
<dbReference type="SUPFAM" id="SSF52540">
    <property type="entry name" value="P-loop containing nucleoside triphosphate hydrolases"/>
    <property type="match status" value="2"/>
</dbReference>
<keyword evidence="2" id="KW-0227">DNA damage</keyword>
<gene>
    <name evidence="12" type="ORF">G3T36_12655</name>
</gene>
<protein>
    <recommendedName>
        <fullName evidence="8">Probable DNA 3'-5' helicase RecG</fullName>
    </recommendedName>
</protein>
<dbReference type="AlphaFoldDB" id="A0A6L9XZ50"/>
<dbReference type="Pfam" id="PF19833">
    <property type="entry name" value="RecG_dom3_C"/>
    <property type="match status" value="1"/>
</dbReference>
<keyword evidence="6" id="KW-0238">DNA-binding</keyword>
<dbReference type="Gene3D" id="3.40.50.300">
    <property type="entry name" value="P-loop containing nucleotide triphosphate hydrolases"/>
    <property type="match status" value="2"/>
</dbReference>
<organism evidence="12 13">
    <name type="scientific">Leifsonia tongyongensis</name>
    <dbReference type="NCBI Taxonomy" id="1268043"/>
    <lineage>
        <taxon>Bacteria</taxon>
        <taxon>Bacillati</taxon>
        <taxon>Actinomycetota</taxon>
        <taxon>Actinomycetes</taxon>
        <taxon>Micrococcales</taxon>
        <taxon>Microbacteriaceae</taxon>
        <taxon>Leifsonia</taxon>
    </lineage>
</organism>
<dbReference type="Gene3D" id="2.40.50.140">
    <property type="entry name" value="Nucleic acid-binding proteins"/>
    <property type="match status" value="1"/>
</dbReference>
<dbReference type="InterPro" id="IPR045562">
    <property type="entry name" value="RecG_dom3_C"/>
</dbReference>
<keyword evidence="4 12" id="KW-0347">Helicase</keyword>
<keyword evidence="3" id="KW-0378">Hydrolase</keyword>
<dbReference type="Pfam" id="PF00271">
    <property type="entry name" value="Helicase_C"/>
    <property type="match status" value="1"/>
</dbReference>
<dbReference type="InterPro" id="IPR014001">
    <property type="entry name" value="Helicase_ATP-bd"/>
</dbReference>
<reference evidence="12 13" key="1">
    <citation type="journal article" date="2014" name="J. Microbiol.">
        <title>Diaminobutyricibacter tongyongensis gen. nov., sp. nov. and Homoserinibacter gongjuensis gen. nov., sp. nov. belong to the family Microbacteriaceae.</title>
        <authorList>
            <person name="Kim S.J."/>
            <person name="Ahn J.H."/>
            <person name="Weon H.Y."/>
            <person name="Hamada M."/>
            <person name="Suzuki K."/>
            <person name="Kwon S.W."/>
        </authorList>
    </citation>
    <scope>NUCLEOTIDE SEQUENCE [LARGE SCALE GENOMIC DNA]</scope>
    <source>
        <strain evidence="12 13">NBRC 108724</strain>
    </source>
</reference>
<dbReference type="GO" id="GO:0016787">
    <property type="term" value="F:hydrolase activity"/>
    <property type="evidence" value="ECO:0007669"/>
    <property type="project" value="UniProtKB-KW"/>
</dbReference>
<dbReference type="GO" id="GO:0003678">
    <property type="term" value="F:DNA helicase activity"/>
    <property type="evidence" value="ECO:0007669"/>
    <property type="project" value="TreeGrafter"/>
</dbReference>
<dbReference type="GO" id="GO:0006281">
    <property type="term" value="P:DNA repair"/>
    <property type="evidence" value="ECO:0007669"/>
    <property type="project" value="UniProtKB-KW"/>
</dbReference>
<dbReference type="InterPro" id="IPR001650">
    <property type="entry name" value="Helicase_C-like"/>
</dbReference>
<dbReference type="SUPFAM" id="SSF50249">
    <property type="entry name" value="Nucleic acid-binding proteins"/>
    <property type="match status" value="1"/>
</dbReference>
<dbReference type="SMART" id="SM00487">
    <property type="entry name" value="DEXDc"/>
    <property type="match status" value="1"/>
</dbReference>